<dbReference type="KEGG" id="nha:Nham_1372"/>
<dbReference type="AlphaFoldDB" id="Q1QNK1"/>
<gene>
    <name evidence="1" type="ordered locus">Nham_1372</name>
</gene>
<organism evidence="1 2">
    <name type="scientific">Nitrobacter hamburgensis (strain DSM 10229 / NCIMB 13809 / X14)</name>
    <dbReference type="NCBI Taxonomy" id="323097"/>
    <lineage>
        <taxon>Bacteria</taxon>
        <taxon>Pseudomonadati</taxon>
        <taxon>Pseudomonadota</taxon>
        <taxon>Alphaproteobacteria</taxon>
        <taxon>Hyphomicrobiales</taxon>
        <taxon>Nitrobacteraceae</taxon>
        <taxon>Nitrobacter</taxon>
    </lineage>
</organism>
<dbReference type="EMBL" id="CP000319">
    <property type="protein sequence ID" value="ABE62196.1"/>
    <property type="molecule type" value="Genomic_DNA"/>
</dbReference>
<dbReference type="HOGENOM" id="CLU_1852826_0_0_5"/>
<dbReference type="Proteomes" id="UP000001953">
    <property type="component" value="Chromosome"/>
</dbReference>
<dbReference type="STRING" id="323097.Nham_1372"/>
<accession>Q1QNK1</accession>
<evidence type="ECO:0000313" key="1">
    <source>
        <dbReference type="EMBL" id="ABE62196.1"/>
    </source>
</evidence>
<sequence length="140" mass="15330">MKTSKFGIDAYARLVDGLAEDLLSKSDDQLAAEICERGDDPAAVSARARAVFEKAVRDHGKRRLAAARTAVEADVKSPRKEIRLDPTEARARLERILRRHPETANKLTLAARKGEGLSDTDALGLLADLEELGIKDEDQP</sequence>
<dbReference type="OrthoDB" id="9154469at2"/>
<dbReference type="eggNOG" id="ENOG5033BCA">
    <property type="taxonomic scope" value="Bacteria"/>
</dbReference>
<keyword evidence="2" id="KW-1185">Reference proteome</keyword>
<name>Q1QNK1_NITHX</name>
<proteinExistence type="predicted"/>
<evidence type="ECO:0000313" key="2">
    <source>
        <dbReference type="Proteomes" id="UP000001953"/>
    </source>
</evidence>
<protein>
    <submittedName>
        <fullName evidence="1">Uncharacterized protein</fullName>
    </submittedName>
</protein>
<reference evidence="1 2" key="1">
    <citation type="submission" date="2006-03" db="EMBL/GenBank/DDBJ databases">
        <title>Complete sequence of chromosome of Nitrobacter hamburgensis X14.</title>
        <authorList>
            <consortium name="US DOE Joint Genome Institute"/>
            <person name="Copeland A."/>
            <person name="Lucas S."/>
            <person name="Lapidus A."/>
            <person name="Barry K."/>
            <person name="Detter J.C."/>
            <person name="Glavina del Rio T."/>
            <person name="Hammon N."/>
            <person name="Israni S."/>
            <person name="Dalin E."/>
            <person name="Tice H."/>
            <person name="Pitluck S."/>
            <person name="Chain P."/>
            <person name="Malfatti S."/>
            <person name="Shin M."/>
            <person name="Vergez L."/>
            <person name="Schmutz J."/>
            <person name="Larimer F."/>
            <person name="Land M."/>
            <person name="Hauser L."/>
            <person name="Kyrpides N."/>
            <person name="Ivanova N."/>
            <person name="Ward B."/>
            <person name="Arp D."/>
            <person name="Klotz M."/>
            <person name="Stein L."/>
            <person name="O'Mullan G."/>
            <person name="Starkenburg S."/>
            <person name="Sayavedra L."/>
            <person name="Poret-Peterson A.T."/>
            <person name="Gentry M.E."/>
            <person name="Bruce D."/>
            <person name="Richardson P."/>
        </authorList>
    </citation>
    <scope>NUCLEOTIDE SEQUENCE [LARGE SCALE GENOMIC DNA]</scope>
    <source>
        <strain evidence="2">DSM 10229 / NCIMB 13809 / X14</strain>
    </source>
</reference>
<dbReference type="RefSeq" id="WP_011509888.1">
    <property type="nucleotide sequence ID" value="NC_007964.1"/>
</dbReference>